<organism evidence="2 3">
    <name type="scientific">Pedobacter miscanthi</name>
    <dbReference type="NCBI Taxonomy" id="2259170"/>
    <lineage>
        <taxon>Bacteria</taxon>
        <taxon>Pseudomonadati</taxon>
        <taxon>Bacteroidota</taxon>
        <taxon>Sphingobacteriia</taxon>
        <taxon>Sphingobacteriales</taxon>
        <taxon>Sphingobacteriaceae</taxon>
        <taxon>Pedobacter</taxon>
    </lineage>
</organism>
<dbReference type="PROSITE" id="PS50995">
    <property type="entry name" value="HTH_MARR_2"/>
    <property type="match status" value="1"/>
</dbReference>
<dbReference type="EMBL" id="QNQU01000009">
    <property type="protein sequence ID" value="RBQ06870.1"/>
    <property type="molecule type" value="Genomic_DNA"/>
</dbReference>
<gene>
    <name evidence="2" type="ORF">DRW42_11595</name>
</gene>
<dbReference type="Proteomes" id="UP000252081">
    <property type="component" value="Unassembled WGS sequence"/>
</dbReference>
<evidence type="ECO:0000313" key="3">
    <source>
        <dbReference type="Proteomes" id="UP000252081"/>
    </source>
</evidence>
<dbReference type="SMART" id="SM00347">
    <property type="entry name" value="HTH_MARR"/>
    <property type="match status" value="1"/>
</dbReference>
<reference evidence="2 3" key="1">
    <citation type="submission" date="2018-07" db="EMBL/GenBank/DDBJ databases">
        <title>A draft genome of a endophytic bacteria, a new species of Pedobacter.</title>
        <authorList>
            <person name="Zhang Z.D."/>
            <person name="Chen Z.J."/>
        </authorList>
    </citation>
    <scope>NUCLEOTIDE SEQUENCE [LARGE SCALE GENOMIC DNA]</scope>
    <source>
        <strain evidence="2 3">RS10</strain>
    </source>
</reference>
<sequence length="143" mass="16033">MSTKNSQDIAAQLRPVLTRLVRKMRKLSPVDTPLSQTERAVLVSLENQSLLAAELAVIEKITPQSMGQVITHLNELGLIEKKPSDTDKRKIYLSISALGKEMIQQVRNERNEWLSKAIAEVCNKEEQEILKAAIGPLAKLVEY</sequence>
<dbReference type="InterPro" id="IPR036390">
    <property type="entry name" value="WH_DNA-bd_sf"/>
</dbReference>
<name>A0A366KZB9_9SPHI</name>
<dbReference type="InterPro" id="IPR052526">
    <property type="entry name" value="HTH-type_Bedaq_tolerance"/>
</dbReference>
<dbReference type="AlphaFoldDB" id="A0A366KZB9"/>
<proteinExistence type="predicted"/>
<feature type="domain" description="HTH marR-type" evidence="1">
    <location>
        <begin position="10"/>
        <end position="139"/>
    </location>
</feature>
<evidence type="ECO:0000313" key="2">
    <source>
        <dbReference type="EMBL" id="RBQ06870.1"/>
    </source>
</evidence>
<dbReference type="Gene3D" id="1.10.10.10">
    <property type="entry name" value="Winged helix-like DNA-binding domain superfamily/Winged helix DNA-binding domain"/>
    <property type="match status" value="1"/>
</dbReference>
<dbReference type="PANTHER" id="PTHR39515">
    <property type="entry name" value="CONSERVED PROTEIN"/>
    <property type="match status" value="1"/>
</dbReference>
<protein>
    <submittedName>
        <fullName evidence="2">MarR family transcriptional regulator</fullName>
    </submittedName>
</protein>
<dbReference type="RefSeq" id="WP_113948993.1">
    <property type="nucleotide sequence ID" value="NZ_QNQU01000009.1"/>
</dbReference>
<keyword evidence="3" id="KW-1185">Reference proteome</keyword>
<dbReference type="InterPro" id="IPR000835">
    <property type="entry name" value="HTH_MarR-typ"/>
</dbReference>
<dbReference type="Pfam" id="PF12802">
    <property type="entry name" value="MarR_2"/>
    <property type="match status" value="1"/>
</dbReference>
<dbReference type="OrthoDB" id="9804055at2"/>
<accession>A0A366KZB9</accession>
<evidence type="ECO:0000259" key="1">
    <source>
        <dbReference type="PROSITE" id="PS50995"/>
    </source>
</evidence>
<dbReference type="PANTHER" id="PTHR39515:SF2">
    <property type="entry name" value="HTH-TYPE TRANSCRIPTIONAL REGULATOR RV0880"/>
    <property type="match status" value="1"/>
</dbReference>
<comment type="caution">
    <text evidence="2">The sequence shown here is derived from an EMBL/GenBank/DDBJ whole genome shotgun (WGS) entry which is preliminary data.</text>
</comment>
<dbReference type="InterPro" id="IPR036388">
    <property type="entry name" value="WH-like_DNA-bd_sf"/>
</dbReference>
<dbReference type="SUPFAM" id="SSF46785">
    <property type="entry name" value="Winged helix' DNA-binding domain"/>
    <property type="match status" value="1"/>
</dbReference>
<dbReference type="GO" id="GO:0003700">
    <property type="term" value="F:DNA-binding transcription factor activity"/>
    <property type="evidence" value="ECO:0007669"/>
    <property type="project" value="InterPro"/>
</dbReference>